<dbReference type="AlphaFoldDB" id="A0A068VR36"/>
<reference evidence="16" key="1">
    <citation type="submission" date="2014-08" db="EMBL/GenBank/DDBJ databases">
        <authorList>
            <person name="Falentin Helene"/>
        </authorList>
    </citation>
    <scope>NUCLEOTIDE SEQUENCE</scope>
</reference>
<feature type="binding site" evidence="12">
    <location>
        <begin position="289"/>
        <end position="291"/>
    </location>
    <ligand>
        <name>substrate</name>
    </ligand>
</feature>
<dbReference type="GO" id="GO:0034213">
    <property type="term" value="P:quinolinate catabolic process"/>
    <property type="evidence" value="ECO:0007669"/>
    <property type="project" value="TreeGrafter"/>
</dbReference>
<evidence type="ECO:0000256" key="11">
    <source>
        <dbReference type="PIRNR" id="PIRNR006250"/>
    </source>
</evidence>
<comment type="similarity">
    <text evidence="3 11">Belongs to the NadC/ModD family.</text>
</comment>
<dbReference type="InterPro" id="IPR036068">
    <property type="entry name" value="Nicotinate_pribotase-like_C"/>
</dbReference>
<dbReference type="EC" id="2.4.2.19" evidence="4"/>
<comment type="catalytic activity">
    <reaction evidence="10">
        <text>nicotinate beta-D-ribonucleotide + CO2 + diphosphate = quinolinate + 5-phospho-alpha-D-ribose 1-diphosphate + 2 H(+)</text>
        <dbReference type="Rhea" id="RHEA:12733"/>
        <dbReference type="ChEBI" id="CHEBI:15378"/>
        <dbReference type="ChEBI" id="CHEBI:16526"/>
        <dbReference type="ChEBI" id="CHEBI:29959"/>
        <dbReference type="ChEBI" id="CHEBI:33019"/>
        <dbReference type="ChEBI" id="CHEBI:57502"/>
        <dbReference type="ChEBI" id="CHEBI:58017"/>
        <dbReference type="EC" id="2.4.2.19"/>
    </reaction>
</comment>
<gene>
    <name evidence="16" type="primary">nadC</name>
    <name evidence="16" type="ORF">PFCIRM138_09855</name>
</gene>
<protein>
    <recommendedName>
        <fullName evidence="5">Nicotinate-nucleotide pyrophosphorylase [carboxylating]</fullName>
        <ecNumber evidence="4">2.4.2.19</ecNumber>
    </recommendedName>
    <alternativeName>
        <fullName evidence="9">Quinolinate phosphoribosyltransferase [decarboxylating]</fullName>
    </alternativeName>
</protein>
<dbReference type="GO" id="GO:0009435">
    <property type="term" value="P:NAD+ biosynthetic process"/>
    <property type="evidence" value="ECO:0007669"/>
    <property type="project" value="UniProtKB-UniPathway"/>
</dbReference>
<dbReference type="CDD" id="cd01572">
    <property type="entry name" value="QPRTase"/>
    <property type="match status" value="1"/>
</dbReference>
<evidence type="ECO:0000256" key="8">
    <source>
        <dbReference type="ARBA" id="ARBA00022679"/>
    </source>
</evidence>
<keyword evidence="6" id="KW-0662">Pyridine nucleotide biosynthesis</keyword>
<comment type="function">
    <text evidence="1">Involved in the catabolism of quinolinic acid (QA).</text>
</comment>
<feature type="region of interest" description="Disordered" evidence="13">
    <location>
        <begin position="1"/>
        <end position="26"/>
    </location>
</feature>
<dbReference type="NCBIfam" id="TIGR00078">
    <property type="entry name" value="nadC"/>
    <property type="match status" value="1"/>
</dbReference>
<evidence type="ECO:0000256" key="10">
    <source>
        <dbReference type="ARBA" id="ARBA00047445"/>
    </source>
</evidence>
<dbReference type="InterPro" id="IPR037128">
    <property type="entry name" value="Quinolinate_PRibosylTase_N_sf"/>
</dbReference>
<dbReference type="KEGG" id="pfre:RM25_1252"/>
<accession>A0A068VR36</accession>
<feature type="binding site" evidence="12">
    <location>
        <position position="244"/>
    </location>
    <ligand>
        <name>substrate</name>
    </ligand>
</feature>
<evidence type="ECO:0000313" key="16">
    <source>
        <dbReference type="EMBL" id="CEP26775.1"/>
    </source>
</evidence>
<dbReference type="Gene3D" id="3.90.1170.20">
    <property type="entry name" value="Quinolinate phosphoribosyl transferase, N-terminal domain"/>
    <property type="match status" value="1"/>
</dbReference>
<dbReference type="Gene3D" id="3.20.20.70">
    <property type="entry name" value="Aldolase class I"/>
    <property type="match status" value="1"/>
</dbReference>
<dbReference type="EMBL" id="LM676425">
    <property type="protein sequence ID" value="CEP26775.1"/>
    <property type="molecule type" value="Genomic_DNA"/>
</dbReference>
<keyword evidence="7 11" id="KW-0328">Glycosyltransferase</keyword>
<feature type="binding site" evidence="12">
    <location>
        <position position="127"/>
    </location>
    <ligand>
        <name>substrate</name>
    </ligand>
</feature>
<feature type="domain" description="Quinolinate phosphoribosyl transferase C-terminal" evidence="14">
    <location>
        <begin position="139"/>
        <end position="304"/>
    </location>
</feature>
<feature type="domain" description="Quinolinate phosphoribosyl transferase N-terminal" evidence="15">
    <location>
        <begin position="48"/>
        <end position="137"/>
    </location>
</feature>
<evidence type="ECO:0000256" key="13">
    <source>
        <dbReference type="SAM" id="MobiDB-lite"/>
    </source>
</evidence>
<dbReference type="PANTHER" id="PTHR32179:SF3">
    <property type="entry name" value="NICOTINATE-NUCLEOTIDE PYROPHOSPHORYLASE [CARBOXYLATING]"/>
    <property type="match status" value="1"/>
</dbReference>
<evidence type="ECO:0000256" key="3">
    <source>
        <dbReference type="ARBA" id="ARBA00009400"/>
    </source>
</evidence>
<dbReference type="InterPro" id="IPR013785">
    <property type="entry name" value="Aldolase_TIM"/>
</dbReference>
<dbReference type="Pfam" id="PF02749">
    <property type="entry name" value="QRPTase_N"/>
    <property type="match status" value="1"/>
</dbReference>
<evidence type="ECO:0000256" key="12">
    <source>
        <dbReference type="PIRSR" id="PIRSR006250-1"/>
    </source>
</evidence>
<sequence length="306" mass="31864">MSPDVAVGQQRIDPGDVPGALRDAGLEPEDVGATIDRALDEDLAYGPDVTTEAIFDPADRATAWVASRQDGCLAGLPVAAAAIHRLAARQGTTARVTLLAHDGQRVHPGDRVLLIEASLRCLLTSERTMLNLLGQLSGVATQTARWADALAGSRAVIRDTRKTVPGLRTLQKYAVRCGGGQNHRMGLGDAALIKDNHVAAAGRIAQAIRAVQSHAPQVACEVECDTLDQVREAVGAGAHLVLLDNMAPDVMRRAVAICRPAGVRTEASGGLLLADAPAVAPTGVDYVSVGALTHSSPVLDLGLDMD</sequence>
<evidence type="ECO:0000256" key="1">
    <source>
        <dbReference type="ARBA" id="ARBA00003237"/>
    </source>
</evidence>
<name>A0A068VR36_PROFF</name>
<dbReference type="InterPro" id="IPR022412">
    <property type="entry name" value="Quinolinate_PRibosylTrfase_N"/>
</dbReference>
<dbReference type="InterPro" id="IPR002638">
    <property type="entry name" value="Quinolinate_PRibosylTrfase_C"/>
</dbReference>
<keyword evidence="8 11" id="KW-0808">Transferase</keyword>
<dbReference type="PANTHER" id="PTHR32179">
    <property type="entry name" value="NICOTINATE-NUCLEOTIDE PYROPHOSPHORYLASE [CARBOXYLATING]"/>
    <property type="match status" value="1"/>
</dbReference>
<evidence type="ECO:0000256" key="2">
    <source>
        <dbReference type="ARBA" id="ARBA00004893"/>
    </source>
</evidence>
<evidence type="ECO:0000256" key="9">
    <source>
        <dbReference type="ARBA" id="ARBA00033102"/>
    </source>
</evidence>
<proteinExistence type="inferred from homology"/>
<comment type="pathway">
    <text evidence="2">Cofactor biosynthesis; NAD(+) biosynthesis; nicotinate D-ribonucleotide from quinolinate: step 1/1.</text>
</comment>
<dbReference type="Pfam" id="PF01729">
    <property type="entry name" value="QRPTase_C"/>
    <property type="match status" value="1"/>
</dbReference>
<organism evidence="16">
    <name type="scientific">Propionibacterium freudenreichii subsp. freudenreichii</name>
    <dbReference type="NCBI Taxonomy" id="66712"/>
    <lineage>
        <taxon>Bacteria</taxon>
        <taxon>Bacillati</taxon>
        <taxon>Actinomycetota</taxon>
        <taxon>Actinomycetes</taxon>
        <taxon>Propionibacteriales</taxon>
        <taxon>Propionibacteriaceae</taxon>
        <taxon>Propionibacterium</taxon>
    </lineage>
</organism>
<dbReference type="UniPathway" id="UPA00253">
    <property type="reaction ID" value="UER00331"/>
</dbReference>
<dbReference type="RefSeq" id="WP_013160828.1">
    <property type="nucleotide sequence ID" value="NZ_CP010341.1"/>
</dbReference>
<dbReference type="PATRIC" id="fig|66712.6.peg.1281"/>
<dbReference type="InterPro" id="IPR027277">
    <property type="entry name" value="NadC/ModD"/>
</dbReference>
<dbReference type="InterPro" id="IPR004393">
    <property type="entry name" value="NadC"/>
</dbReference>
<dbReference type="SUPFAM" id="SSF54675">
    <property type="entry name" value="Nicotinate/Quinolinate PRTase N-terminal domain-like"/>
    <property type="match status" value="1"/>
</dbReference>
<dbReference type="PIRSF" id="PIRSF006250">
    <property type="entry name" value="NadC_ModD"/>
    <property type="match status" value="1"/>
</dbReference>
<dbReference type="GO" id="GO:0005737">
    <property type="term" value="C:cytoplasm"/>
    <property type="evidence" value="ECO:0007669"/>
    <property type="project" value="TreeGrafter"/>
</dbReference>
<evidence type="ECO:0000259" key="15">
    <source>
        <dbReference type="Pfam" id="PF02749"/>
    </source>
</evidence>
<feature type="binding site" evidence="12">
    <location>
        <position position="184"/>
    </location>
    <ligand>
        <name>substrate</name>
    </ligand>
</feature>
<feature type="binding site" evidence="12">
    <location>
        <begin position="160"/>
        <end position="162"/>
    </location>
    <ligand>
        <name>substrate</name>
    </ligand>
</feature>
<evidence type="ECO:0000256" key="4">
    <source>
        <dbReference type="ARBA" id="ARBA00011944"/>
    </source>
</evidence>
<feature type="binding site" evidence="12">
    <location>
        <position position="223"/>
    </location>
    <ligand>
        <name>substrate</name>
    </ligand>
</feature>
<dbReference type="SUPFAM" id="SSF51690">
    <property type="entry name" value="Nicotinate/Quinolinate PRTase C-terminal domain-like"/>
    <property type="match status" value="1"/>
</dbReference>
<evidence type="ECO:0000256" key="6">
    <source>
        <dbReference type="ARBA" id="ARBA00022642"/>
    </source>
</evidence>
<evidence type="ECO:0000256" key="7">
    <source>
        <dbReference type="ARBA" id="ARBA00022676"/>
    </source>
</evidence>
<feature type="binding site" evidence="12">
    <location>
        <begin position="268"/>
        <end position="270"/>
    </location>
    <ligand>
        <name>substrate</name>
    </ligand>
</feature>
<dbReference type="FunFam" id="3.20.20.70:FF:000030">
    <property type="entry name" value="Nicotinate-nucleotide pyrophosphorylase, carboxylating"/>
    <property type="match status" value="1"/>
</dbReference>
<evidence type="ECO:0000256" key="5">
    <source>
        <dbReference type="ARBA" id="ARBA00020990"/>
    </source>
</evidence>
<feature type="binding site" evidence="12">
    <location>
        <position position="194"/>
    </location>
    <ligand>
        <name>substrate</name>
    </ligand>
</feature>
<dbReference type="GeneID" id="61222394"/>
<evidence type="ECO:0000259" key="14">
    <source>
        <dbReference type="Pfam" id="PF01729"/>
    </source>
</evidence>
<dbReference type="GO" id="GO:0004514">
    <property type="term" value="F:nicotinate-nucleotide diphosphorylase (carboxylating) activity"/>
    <property type="evidence" value="ECO:0007669"/>
    <property type="project" value="UniProtKB-EC"/>
</dbReference>